<dbReference type="Pfam" id="PF20233">
    <property type="entry name" value="DUF6590"/>
    <property type="match status" value="1"/>
</dbReference>
<dbReference type="STRING" id="1073090.A0A1L9SJ74"/>
<dbReference type="VEuPathDB" id="FungiDB:ASPZODRAFT_142023"/>
<dbReference type="PANTHER" id="PTHR35391:SF5">
    <property type="entry name" value="DUF6590 DOMAIN-CONTAINING PROTEIN"/>
    <property type="match status" value="1"/>
</dbReference>
<feature type="domain" description="DUF6590" evidence="2">
    <location>
        <begin position="221"/>
        <end position="371"/>
    </location>
</feature>
<organism evidence="3 4">
    <name type="scientific">Penicilliopsis zonata CBS 506.65</name>
    <dbReference type="NCBI Taxonomy" id="1073090"/>
    <lineage>
        <taxon>Eukaryota</taxon>
        <taxon>Fungi</taxon>
        <taxon>Dikarya</taxon>
        <taxon>Ascomycota</taxon>
        <taxon>Pezizomycotina</taxon>
        <taxon>Eurotiomycetes</taxon>
        <taxon>Eurotiomycetidae</taxon>
        <taxon>Eurotiales</taxon>
        <taxon>Aspergillaceae</taxon>
        <taxon>Penicilliopsis</taxon>
    </lineage>
</organism>
<feature type="region of interest" description="Disordered" evidence="1">
    <location>
        <begin position="148"/>
        <end position="216"/>
    </location>
</feature>
<reference evidence="4" key="1">
    <citation type="journal article" date="2017" name="Genome Biol.">
        <title>Comparative genomics reveals high biological diversity and specific adaptations in the industrially and medically important fungal genus Aspergillus.</title>
        <authorList>
            <person name="de Vries R.P."/>
            <person name="Riley R."/>
            <person name="Wiebenga A."/>
            <person name="Aguilar-Osorio G."/>
            <person name="Amillis S."/>
            <person name="Uchima C.A."/>
            <person name="Anderluh G."/>
            <person name="Asadollahi M."/>
            <person name="Askin M."/>
            <person name="Barry K."/>
            <person name="Battaglia E."/>
            <person name="Bayram O."/>
            <person name="Benocci T."/>
            <person name="Braus-Stromeyer S.A."/>
            <person name="Caldana C."/>
            <person name="Canovas D."/>
            <person name="Cerqueira G.C."/>
            <person name="Chen F."/>
            <person name="Chen W."/>
            <person name="Choi C."/>
            <person name="Clum A."/>
            <person name="Dos Santos R.A."/>
            <person name="Damasio A.R."/>
            <person name="Diallinas G."/>
            <person name="Emri T."/>
            <person name="Fekete E."/>
            <person name="Flipphi M."/>
            <person name="Freyberg S."/>
            <person name="Gallo A."/>
            <person name="Gournas C."/>
            <person name="Habgood R."/>
            <person name="Hainaut M."/>
            <person name="Harispe M.L."/>
            <person name="Henrissat B."/>
            <person name="Hilden K.S."/>
            <person name="Hope R."/>
            <person name="Hossain A."/>
            <person name="Karabika E."/>
            <person name="Karaffa L."/>
            <person name="Karanyi Z."/>
            <person name="Krasevec N."/>
            <person name="Kuo A."/>
            <person name="Kusch H."/>
            <person name="LaButti K."/>
            <person name="Lagendijk E.L."/>
            <person name="Lapidus A."/>
            <person name="Levasseur A."/>
            <person name="Lindquist E."/>
            <person name="Lipzen A."/>
            <person name="Logrieco A.F."/>
            <person name="MacCabe A."/>
            <person name="Maekelae M.R."/>
            <person name="Malavazi I."/>
            <person name="Melin P."/>
            <person name="Meyer V."/>
            <person name="Mielnichuk N."/>
            <person name="Miskei M."/>
            <person name="Molnar A.P."/>
            <person name="Mule G."/>
            <person name="Ngan C.Y."/>
            <person name="Orejas M."/>
            <person name="Orosz E."/>
            <person name="Ouedraogo J.P."/>
            <person name="Overkamp K.M."/>
            <person name="Park H.-S."/>
            <person name="Perrone G."/>
            <person name="Piumi F."/>
            <person name="Punt P.J."/>
            <person name="Ram A.F."/>
            <person name="Ramon A."/>
            <person name="Rauscher S."/>
            <person name="Record E."/>
            <person name="Riano-Pachon D.M."/>
            <person name="Robert V."/>
            <person name="Roehrig J."/>
            <person name="Ruller R."/>
            <person name="Salamov A."/>
            <person name="Salih N.S."/>
            <person name="Samson R.A."/>
            <person name="Sandor E."/>
            <person name="Sanguinetti M."/>
            <person name="Schuetze T."/>
            <person name="Sepcic K."/>
            <person name="Shelest E."/>
            <person name="Sherlock G."/>
            <person name="Sophianopoulou V."/>
            <person name="Squina F.M."/>
            <person name="Sun H."/>
            <person name="Susca A."/>
            <person name="Todd R.B."/>
            <person name="Tsang A."/>
            <person name="Unkles S.E."/>
            <person name="van de Wiele N."/>
            <person name="van Rossen-Uffink D."/>
            <person name="Oliveira J.V."/>
            <person name="Vesth T.C."/>
            <person name="Visser J."/>
            <person name="Yu J.-H."/>
            <person name="Zhou M."/>
            <person name="Andersen M.R."/>
            <person name="Archer D.B."/>
            <person name="Baker S.E."/>
            <person name="Benoit I."/>
            <person name="Brakhage A.A."/>
            <person name="Braus G.H."/>
            <person name="Fischer R."/>
            <person name="Frisvad J.C."/>
            <person name="Goldman G.H."/>
            <person name="Houbraken J."/>
            <person name="Oakley B."/>
            <person name="Pocsi I."/>
            <person name="Scazzocchio C."/>
            <person name="Seiboth B."/>
            <person name="vanKuyk P.A."/>
            <person name="Wortman J."/>
            <person name="Dyer P.S."/>
            <person name="Grigoriev I.V."/>
        </authorList>
    </citation>
    <scope>NUCLEOTIDE SEQUENCE [LARGE SCALE GENOMIC DNA]</scope>
    <source>
        <strain evidence="4">CBS 506.65</strain>
    </source>
</reference>
<evidence type="ECO:0000259" key="2">
    <source>
        <dbReference type="Pfam" id="PF20233"/>
    </source>
</evidence>
<feature type="compositionally biased region" description="Polar residues" evidence="1">
    <location>
        <begin position="27"/>
        <end position="38"/>
    </location>
</feature>
<dbReference type="GeneID" id="34611272"/>
<evidence type="ECO:0000313" key="3">
    <source>
        <dbReference type="EMBL" id="OJJ47279.1"/>
    </source>
</evidence>
<dbReference type="PANTHER" id="PTHR35391">
    <property type="entry name" value="C2H2-TYPE DOMAIN-CONTAINING PROTEIN-RELATED"/>
    <property type="match status" value="1"/>
</dbReference>
<feature type="region of interest" description="Disordered" evidence="1">
    <location>
        <begin position="1"/>
        <end position="128"/>
    </location>
</feature>
<dbReference type="InterPro" id="IPR046497">
    <property type="entry name" value="DUF6590"/>
</dbReference>
<accession>A0A1L9SJ74</accession>
<feature type="compositionally biased region" description="Low complexity" evidence="1">
    <location>
        <begin position="57"/>
        <end position="71"/>
    </location>
</feature>
<name>A0A1L9SJ74_9EURO</name>
<keyword evidence="4" id="KW-1185">Reference proteome</keyword>
<gene>
    <name evidence="3" type="ORF">ASPZODRAFT_142023</name>
</gene>
<dbReference type="EMBL" id="KV878341">
    <property type="protein sequence ID" value="OJJ47279.1"/>
    <property type="molecule type" value="Genomic_DNA"/>
</dbReference>
<protein>
    <recommendedName>
        <fullName evidence="2">DUF6590 domain-containing protein</fullName>
    </recommendedName>
</protein>
<dbReference type="RefSeq" id="XP_022581789.1">
    <property type="nucleotide sequence ID" value="XM_022724807.1"/>
</dbReference>
<dbReference type="Proteomes" id="UP000184188">
    <property type="component" value="Unassembled WGS sequence"/>
</dbReference>
<dbReference type="OrthoDB" id="3559580at2759"/>
<feature type="compositionally biased region" description="Basic and acidic residues" evidence="1">
    <location>
        <begin position="1"/>
        <end position="12"/>
    </location>
</feature>
<sequence>MASDRNYSDRYGHSQQAGYYDGYAHDQQGSMQSTQSGNFYRGRHPSGGYGSNQSYPSRQSGSDQSQSSYYHQSRRFDRHGYDQDEPSSDNHIDHPDSPDNPEIDLPPEKEPFGYTSSSPNGNDCREPIGYQVHDIPTAQHLELVPGGIARSHHSGIPPHSQRQSYESSGLDLQSNQDSHRPPRGRNHQKDEMHPITEDNLDRVHGPRDSLDPSFKVQGNPRRFFKAGRVFALLWHQNRGQNNNTAGSNTAPSNFTSYGLYGQPIYSCIRRMVVFKERNGSALCFTYSRQGVGKHGVDPSKHSIIHMEGVSPERGPNEPLMTKDPIAVVPTKADCKLDKMSRIDFEKIHNVEHNQRVMPIGKISEGSMPKFIGYAKSELAK</sequence>
<dbReference type="AlphaFoldDB" id="A0A1L9SJ74"/>
<feature type="compositionally biased region" description="Polar residues" evidence="1">
    <location>
        <begin position="160"/>
        <end position="176"/>
    </location>
</feature>
<proteinExistence type="predicted"/>
<evidence type="ECO:0000313" key="4">
    <source>
        <dbReference type="Proteomes" id="UP000184188"/>
    </source>
</evidence>
<feature type="compositionally biased region" description="Basic and acidic residues" evidence="1">
    <location>
        <begin position="187"/>
        <end position="210"/>
    </location>
</feature>
<evidence type="ECO:0000256" key="1">
    <source>
        <dbReference type="SAM" id="MobiDB-lite"/>
    </source>
</evidence>
<feature type="compositionally biased region" description="Basic and acidic residues" evidence="1">
    <location>
        <begin position="74"/>
        <end position="97"/>
    </location>
</feature>